<gene>
    <name evidence="2" type="ORF">CYNAS_LOCUS3935</name>
</gene>
<dbReference type="SUPFAM" id="SSF81631">
    <property type="entry name" value="PAP/OAS1 substrate-binding domain"/>
    <property type="match status" value="1"/>
</dbReference>
<evidence type="ECO:0000259" key="1">
    <source>
        <dbReference type="Pfam" id="PF22600"/>
    </source>
</evidence>
<dbReference type="CDD" id="cd05402">
    <property type="entry name" value="NT_PAP_TUTase"/>
    <property type="match status" value="1"/>
</dbReference>
<dbReference type="EMBL" id="CATQJL010000001">
    <property type="protein sequence ID" value="CAJ0591952.1"/>
    <property type="molecule type" value="Genomic_DNA"/>
</dbReference>
<dbReference type="Gene3D" id="1.10.1410.10">
    <property type="match status" value="1"/>
</dbReference>
<reference evidence="2" key="1">
    <citation type="submission" date="2023-07" db="EMBL/GenBank/DDBJ databases">
        <authorList>
            <consortium name="CYATHOMIX"/>
        </authorList>
    </citation>
    <scope>NUCLEOTIDE SEQUENCE</scope>
    <source>
        <strain evidence="2">N/A</strain>
    </source>
</reference>
<organism evidence="2 3">
    <name type="scientific">Cylicocyclus nassatus</name>
    <name type="common">Nematode worm</name>
    <dbReference type="NCBI Taxonomy" id="53992"/>
    <lineage>
        <taxon>Eukaryota</taxon>
        <taxon>Metazoa</taxon>
        <taxon>Ecdysozoa</taxon>
        <taxon>Nematoda</taxon>
        <taxon>Chromadorea</taxon>
        <taxon>Rhabditida</taxon>
        <taxon>Rhabditina</taxon>
        <taxon>Rhabditomorpha</taxon>
        <taxon>Strongyloidea</taxon>
        <taxon>Strongylidae</taxon>
        <taxon>Cylicocyclus</taxon>
    </lineage>
</organism>
<dbReference type="InterPro" id="IPR043519">
    <property type="entry name" value="NT_sf"/>
</dbReference>
<dbReference type="Pfam" id="PF22600">
    <property type="entry name" value="MTPAP-like_central"/>
    <property type="match status" value="1"/>
</dbReference>
<dbReference type="Gene3D" id="3.30.460.10">
    <property type="entry name" value="Beta Polymerase, domain 2"/>
    <property type="match status" value="1"/>
</dbReference>
<proteinExistence type="predicted"/>
<dbReference type="SUPFAM" id="SSF81301">
    <property type="entry name" value="Nucleotidyltransferase"/>
    <property type="match status" value="1"/>
</dbReference>
<feature type="domain" description="Poly(A) RNA polymerase mitochondrial-like central palm" evidence="1">
    <location>
        <begin position="63"/>
        <end position="190"/>
    </location>
</feature>
<dbReference type="PANTHER" id="PTHR12271:SF40">
    <property type="entry name" value="POLY(A) RNA POLYMERASE GLD2"/>
    <property type="match status" value="1"/>
</dbReference>
<protein>
    <recommendedName>
        <fullName evidence="1">Poly(A) RNA polymerase mitochondrial-like central palm domain-containing protein</fullName>
    </recommendedName>
</protein>
<sequence>MRRLCLAARNLHRAFSTALENPLNYNLNYNFSDNFIAKHQKQLFRWNTSLLEAQDRRVQHGRKHRVNIDRCLSKLKATLDNQRRNVVPIGSSVNGLYGKSSDLDLVVITDNNDAQRNDFCKKFNHSEHFRRHQMGIITAALRKANLIEVTSVQQILFSVVPILKFKTRDGITVDVQFNNIGPIRSSLFVKACVQFNIVVPVVVHWLNSFFAAVKLKNSRHGLFSTYHLNMLALHFLQSPAISVLPDMVASCPILHPSTPWQEVAYVLTAKDAKVQIIETDKIPCVVSPAEVIIKMIDYYSQLDLHIVSIDTGGRIYRRLPETTEDSYVQLIDPYFDEDTSSKLRCNVRNGPSLVQQAFIALRSELKAGNVPRIFRIGKT</sequence>
<dbReference type="Proteomes" id="UP001176961">
    <property type="component" value="Unassembled WGS sequence"/>
</dbReference>
<dbReference type="PANTHER" id="PTHR12271">
    <property type="entry name" value="POLY A POLYMERASE CID PAP -RELATED"/>
    <property type="match status" value="1"/>
</dbReference>
<evidence type="ECO:0000313" key="3">
    <source>
        <dbReference type="Proteomes" id="UP001176961"/>
    </source>
</evidence>
<dbReference type="GO" id="GO:0031123">
    <property type="term" value="P:RNA 3'-end processing"/>
    <property type="evidence" value="ECO:0007669"/>
    <property type="project" value="TreeGrafter"/>
</dbReference>
<evidence type="ECO:0000313" key="2">
    <source>
        <dbReference type="EMBL" id="CAJ0591952.1"/>
    </source>
</evidence>
<dbReference type="AlphaFoldDB" id="A0AA36GEY2"/>
<comment type="caution">
    <text evidence="2">The sequence shown here is derived from an EMBL/GenBank/DDBJ whole genome shotgun (WGS) entry which is preliminary data.</text>
</comment>
<keyword evidence="3" id="KW-1185">Reference proteome</keyword>
<dbReference type="GO" id="GO:1990817">
    <property type="term" value="F:poly(A) RNA polymerase activity"/>
    <property type="evidence" value="ECO:0007669"/>
    <property type="project" value="TreeGrafter"/>
</dbReference>
<dbReference type="InterPro" id="IPR054708">
    <property type="entry name" value="MTPAP-like_central"/>
</dbReference>
<name>A0AA36GEY2_CYLNA</name>
<accession>A0AA36GEY2</accession>